<gene>
    <name evidence="7" type="ORF">HK099_002401</name>
</gene>
<keyword evidence="4" id="KW-0472">Membrane</keyword>
<organism evidence="7 8">
    <name type="scientific">Clydaea vesicula</name>
    <dbReference type="NCBI Taxonomy" id="447962"/>
    <lineage>
        <taxon>Eukaryota</taxon>
        <taxon>Fungi</taxon>
        <taxon>Fungi incertae sedis</taxon>
        <taxon>Chytridiomycota</taxon>
        <taxon>Chytridiomycota incertae sedis</taxon>
        <taxon>Chytridiomycetes</taxon>
        <taxon>Lobulomycetales</taxon>
        <taxon>Lobulomycetaceae</taxon>
        <taxon>Clydaea</taxon>
    </lineage>
</organism>
<protein>
    <recommendedName>
        <fullName evidence="6">CCAAT-binding factor domain-containing protein</fullName>
    </recommendedName>
</protein>
<feature type="region of interest" description="Disordered" evidence="5">
    <location>
        <begin position="1"/>
        <end position="20"/>
    </location>
</feature>
<dbReference type="InterPro" id="IPR005612">
    <property type="entry name" value="CCAAT-binding_factor"/>
</dbReference>
<dbReference type="GO" id="GO:0032040">
    <property type="term" value="C:small-subunit processome"/>
    <property type="evidence" value="ECO:0007669"/>
    <property type="project" value="TreeGrafter"/>
</dbReference>
<proteinExistence type="inferred from homology"/>
<dbReference type="Proteomes" id="UP001211065">
    <property type="component" value="Unassembled WGS sequence"/>
</dbReference>
<evidence type="ECO:0000256" key="2">
    <source>
        <dbReference type="ARBA" id="ARBA00007797"/>
    </source>
</evidence>
<dbReference type="AlphaFoldDB" id="A0AAD5TTG5"/>
<comment type="subcellular location">
    <subcellularLocation>
        <location evidence="1">Nucleus membrane</location>
        <topology evidence="1">Multi-pass membrane protein</topology>
    </subcellularLocation>
</comment>
<keyword evidence="8" id="KW-1185">Reference proteome</keyword>
<dbReference type="InterPro" id="IPR016024">
    <property type="entry name" value="ARM-type_fold"/>
</dbReference>
<dbReference type="PANTHER" id="PTHR12455">
    <property type="entry name" value="NUCLEOLAR COMPLEX PROTEIN 4"/>
    <property type="match status" value="1"/>
</dbReference>
<dbReference type="PANTHER" id="PTHR12455:SF0">
    <property type="entry name" value="NUCLEOLAR COMPLEX PROTEIN 4 HOMOLOG"/>
    <property type="match status" value="1"/>
</dbReference>
<name>A0AAD5TTG5_9FUNG</name>
<feature type="compositionally biased region" description="Basic and acidic residues" evidence="5">
    <location>
        <begin position="1"/>
        <end position="17"/>
    </location>
</feature>
<dbReference type="GO" id="GO:0031965">
    <property type="term" value="C:nuclear membrane"/>
    <property type="evidence" value="ECO:0007669"/>
    <property type="project" value="UniProtKB-SubCell"/>
</dbReference>
<accession>A0AAD5TTG5</accession>
<dbReference type="SUPFAM" id="SSF48371">
    <property type="entry name" value="ARM repeat"/>
    <property type="match status" value="1"/>
</dbReference>
<reference evidence="7" key="1">
    <citation type="submission" date="2020-05" db="EMBL/GenBank/DDBJ databases">
        <title>Phylogenomic resolution of chytrid fungi.</title>
        <authorList>
            <person name="Stajich J.E."/>
            <person name="Amses K."/>
            <person name="Simmons R."/>
            <person name="Seto K."/>
            <person name="Myers J."/>
            <person name="Bonds A."/>
            <person name="Quandt C.A."/>
            <person name="Barry K."/>
            <person name="Liu P."/>
            <person name="Grigoriev I."/>
            <person name="Longcore J.E."/>
            <person name="James T.Y."/>
        </authorList>
    </citation>
    <scope>NUCLEOTIDE SEQUENCE</scope>
    <source>
        <strain evidence="7">JEL0476</strain>
    </source>
</reference>
<evidence type="ECO:0000256" key="1">
    <source>
        <dbReference type="ARBA" id="ARBA00004232"/>
    </source>
</evidence>
<comment type="similarity">
    <text evidence="2">Belongs to the CBF/MAK21 family.</text>
</comment>
<evidence type="ECO:0000259" key="6">
    <source>
        <dbReference type="Pfam" id="PF03914"/>
    </source>
</evidence>
<evidence type="ECO:0000256" key="3">
    <source>
        <dbReference type="ARBA" id="ARBA00022692"/>
    </source>
</evidence>
<keyword evidence="3" id="KW-0812">Transmembrane</keyword>
<dbReference type="GO" id="GO:0030692">
    <property type="term" value="C:Noc4p-Nop14p complex"/>
    <property type="evidence" value="ECO:0007669"/>
    <property type="project" value="TreeGrafter"/>
</dbReference>
<keyword evidence="4" id="KW-1133">Transmembrane helix</keyword>
<evidence type="ECO:0000313" key="7">
    <source>
        <dbReference type="EMBL" id="KAJ3201034.1"/>
    </source>
</evidence>
<feature type="domain" description="CCAAT-binding factor" evidence="6">
    <location>
        <begin position="297"/>
        <end position="449"/>
    </location>
</feature>
<dbReference type="InterPro" id="IPR027193">
    <property type="entry name" value="Noc4"/>
</dbReference>
<evidence type="ECO:0000313" key="8">
    <source>
        <dbReference type="Proteomes" id="UP001211065"/>
    </source>
</evidence>
<dbReference type="EMBL" id="JADGJW010001793">
    <property type="protein sequence ID" value="KAJ3201034.1"/>
    <property type="molecule type" value="Genomic_DNA"/>
</dbReference>
<comment type="caution">
    <text evidence="7">The sequence shown here is derived from an EMBL/GenBank/DDBJ whole genome shotgun (WGS) entry which is preliminary data.</text>
</comment>
<sequence length="504" mass="59361">MKRKSNEKSIIKQEEKKQQKKKIKINEGEEVELKKNKKFILDLAIRVIEDQKNLDLLLNEVKNENLELSHCAITTLAQVFTQLKENEDSSYLDKKLKNFSNILFQLLNSREKKTKLLALDVLLKILKLQSKLLTLKNEKFTFATMYFNKLLEFLFELKDNLDFLDIIVNLLDKFLDLRFYFFSFIKKLNKFPQIVYDIMLKMDPTSEEDFEFTYFIEDKEDEKLEELLQLTGPIDYKDLKQNFSEAWIHLLKFNITNPTLFKKVLSNLNFKVLPFLSEPCLLIDFFTDSYNSGGVTSVIALNGLFTLIQEHNLDYPDFFKKLYQLLDRNLLHVKFRSRFFRLLSKILSSTHLPASLVASFVKKLSVLTLTAPPGATLTIIPLIYNVLISHPNCLKLIHRMEKEEDNWKDGFEDKFLPNETDPEKTNAIESSLWELQTLKNHYLPSISTLSKIFEESLNRSKYDLEDFLDINYNSLFKEDYGQLNTTNFENSSPLILFDNFDEYF</sequence>
<evidence type="ECO:0000256" key="4">
    <source>
        <dbReference type="ARBA" id="ARBA00022989"/>
    </source>
</evidence>
<dbReference type="GO" id="GO:0042254">
    <property type="term" value="P:ribosome biogenesis"/>
    <property type="evidence" value="ECO:0007669"/>
    <property type="project" value="InterPro"/>
</dbReference>
<evidence type="ECO:0000256" key="5">
    <source>
        <dbReference type="SAM" id="MobiDB-lite"/>
    </source>
</evidence>
<dbReference type="Pfam" id="PF03914">
    <property type="entry name" value="CBF"/>
    <property type="match status" value="1"/>
</dbReference>